<feature type="domain" description="Copper resistance protein D" evidence="7">
    <location>
        <begin position="225"/>
        <end position="319"/>
    </location>
</feature>
<feature type="transmembrane region" description="Helical" evidence="6">
    <location>
        <begin position="188"/>
        <end position="217"/>
    </location>
</feature>
<feature type="transmembrane region" description="Helical" evidence="6">
    <location>
        <begin position="159"/>
        <end position="176"/>
    </location>
</feature>
<feature type="transmembrane region" description="Helical" evidence="6">
    <location>
        <begin position="12"/>
        <end position="33"/>
    </location>
</feature>
<evidence type="ECO:0000313" key="8">
    <source>
        <dbReference type="EMBL" id="MEJ1092037.1"/>
    </source>
</evidence>
<keyword evidence="4 6" id="KW-1133">Transmembrane helix</keyword>
<dbReference type="PANTHER" id="PTHR34820:SF4">
    <property type="entry name" value="INNER MEMBRANE PROTEIN YEBZ"/>
    <property type="match status" value="1"/>
</dbReference>
<keyword evidence="9" id="KW-1185">Reference proteome</keyword>
<feature type="transmembrane region" description="Helical" evidence="6">
    <location>
        <begin position="136"/>
        <end position="154"/>
    </location>
</feature>
<evidence type="ECO:0000256" key="6">
    <source>
        <dbReference type="SAM" id="Phobius"/>
    </source>
</evidence>
<dbReference type="Pfam" id="PF05425">
    <property type="entry name" value="CopD"/>
    <property type="match status" value="1"/>
</dbReference>
<evidence type="ECO:0000256" key="5">
    <source>
        <dbReference type="ARBA" id="ARBA00023136"/>
    </source>
</evidence>
<name>A0ABU8LNZ0_9MICO</name>
<feature type="transmembrane region" description="Helical" evidence="6">
    <location>
        <begin position="296"/>
        <end position="320"/>
    </location>
</feature>
<feature type="transmembrane region" description="Helical" evidence="6">
    <location>
        <begin position="394"/>
        <end position="416"/>
    </location>
</feature>
<feature type="transmembrane region" description="Helical" evidence="6">
    <location>
        <begin position="512"/>
        <end position="529"/>
    </location>
</feature>
<comment type="caution">
    <text evidence="8">The sequence shown here is derived from an EMBL/GenBank/DDBJ whole genome shotgun (WGS) entry which is preliminary data.</text>
</comment>
<comment type="subcellular location">
    <subcellularLocation>
        <location evidence="1">Cell membrane</location>
        <topology evidence="1">Multi-pass membrane protein</topology>
    </subcellularLocation>
</comment>
<feature type="transmembrane region" description="Helical" evidence="6">
    <location>
        <begin position="428"/>
        <end position="453"/>
    </location>
</feature>
<dbReference type="PANTHER" id="PTHR34820">
    <property type="entry name" value="INNER MEMBRANE PROTEIN YEBZ"/>
    <property type="match status" value="1"/>
</dbReference>
<evidence type="ECO:0000259" key="7">
    <source>
        <dbReference type="Pfam" id="PF05425"/>
    </source>
</evidence>
<organism evidence="8 9">
    <name type="scientific">Microbacterium istanbulense</name>
    <dbReference type="NCBI Taxonomy" id="3122049"/>
    <lineage>
        <taxon>Bacteria</taxon>
        <taxon>Bacillati</taxon>
        <taxon>Actinomycetota</taxon>
        <taxon>Actinomycetes</taxon>
        <taxon>Micrococcales</taxon>
        <taxon>Microbacteriaceae</taxon>
        <taxon>Microbacterium</taxon>
    </lineage>
</organism>
<evidence type="ECO:0000256" key="4">
    <source>
        <dbReference type="ARBA" id="ARBA00022989"/>
    </source>
</evidence>
<feature type="transmembrane region" description="Helical" evidence="6">
    <location>
        <begin position="53"/>
        <end position="73"/>
    </location>
</feature>
<feature type="transmembrane region" description="Helical" evidence="6">
    <location>
        <begin position="541"/>
        <end position="567"/>
    </location>
</feature>
<evidence type="ECO:0000256" key="2">
    <source>
        <dbReference type="ARBA" id="ARBA00022475"/>
    </source>
</evidence>
<dbReference type="InterPro" id="IPR032694">
    <property type="entry name" value="CopC/D"/>
</dbReference>
<protein>
    <submittedName>
        <fullName evidence="8">Bifunctional copper resistance protein CopD/cytochrome c oxidase assembly protein</fullName>
    </submittedName>
</protein>
<feature type="transmembrane region" description="Helical" evidence="6">
    <location>
        <begin position="85"/>
        <end position="107"/>
    </location>
</feature>
<dbReference type="InterPro" id="IPR008457">
    <property type="entry name" value="Cu-R_CopD_dom"/>
</dbReference>
<dbReference type="InterPro" id="IPR019108">
    <property type="entry name" value="Caa3_assmbl_CtaG-rel"/>
</dbReference>
<gene>
    <name evidence="8" type="ORF">WDU93_10045</name>
</gene>
<accession>A0ABU8LNZ0</accession>
<reference evidence="8 9" key="1">
    <citation type="submission" date="2024-02" db="EMBL/GenBank/DDBJ databases">
        <authorList>
            <person name="Saticioglu I.B."/>
        </authorList>
    </citation>
    <scope>NUCLEOTIDE SEQUENCE [LARGE SCALE GENOMIC DNA]</scope>
    <source>
        <strain evidence="8 9">Mu-43</strain>
    </source>
</reference>
<feature type="transmembrane region" description="Helical" evidence="6">
    <location>
        <begin position="474"/>
        <end position="500"/>
    </location>
</feature>
<dbReference type="RefSeq" id="WP_259977649.1">
    <property type="nucleotide sequence ID" value="NZ_JBBDGN010000008.1"/>
</dbReference>
<feature type="transmembrane region" description="Helical" evidence="6">
    <location>
        <begin position="229"/>
        <end position="249"/>
    </location>
</feature>
<evidence type="ECO:0000256" key="3">
    <source>
        <dbReference type="ARBA" id="ARBA00022692"/>
    </source>
</evidence>
<dbReference type="Proteomes" id="UP001366085">
    <property type="component" value="Unassembled WGS sequence"/>
</dbReference>
<feature type="transmembrane region" description="Helical" evidence="6">
    <location>
        <begin position="261"/>
        <end position="284"/>
    </location>
</feature>
<feature type="transmembrane region" description="Helical" evidence="6">
    <location>
        <begin position="587"/>
        <end position="608"/>
    </location>
</feature>
<keyword evidence="2" id="KW-1003">Cell membrane</keyword>
<keyword evidence="3 6" id="KW-0812">Transmembrane</keyword>
<dbReference type="Pfam" id="PF09678">
    <property type="entry name" value="Caa3_CtaG"/>
    <property type="match status" value="1"/>
</dbReference>
<dbReference type="EMBL" id="JBBDGN010000008">
    <property type="protein sequence ID" value="MEJ1092037.1"/>
    <property type="molecule type" value="Genomic_DNA"/>
</dbReference>
<sequence>MNAQPLRVAGPAILVAAGMLTLVVGLIIGGGAAPRMTSDPGALVRWGLPAAKLFVNLSAAVMAGSAVLALFALRAGKKEYDAALDLASAGAAILTVSSGTTAFLTFLSSFNPQVSLGAEFGQQLGRFLLETELGRVWLITTVAAATITVLAYAFRGWGAAALVGALSLMCLVPMATQGHSGSLANHDSAVMALVLHIIGAAVWLGGLVTLIFLRPWLQETRMRVVVERYSTLALVAFIVVFVSGIARALTSITGWGDLISAYGAVLALKVLALAALGGLGIAHRRRFIHRGVGERGAFWVFIAVEFAVMGLASGAAAALARTPAPADTSAPPLTTPAEILTEAPLPVELTIGRWVVGWDIDLLWTLVAGFGIFFYLAGVHRLRRRGESWSTPRTLSWVAGMLLLFWVSSGPIAVYADYLHSVDAIGRALLATVVPLLLVLGAPFALAMPAINSRTDQSRGVREWMQVVARSRPMTLLTHPVVAAVLFAMVLWAASATGILRWTLVDPLAHELRTVALLAAGSILMHSVVSPRRARSRALRAIVIASAILTPVALGAWVIIQNGLIAANWFGAMGRTWGPDPLADQGTAGFVLATGAVGVGLAALLGHLKRARKP</sequence>
<proteinExistence type="predicted"/>
<evidence type="ECO:0000256" key="1">
    <source>
        <dbReference type="ARBA" id="ARBA00004651"/>
    </source>
</evidence>
<evidence type="ECO:0000313" key="9">
    <source>
        <dbReference type="Proteomes" id="UP001366085"/>
    </source>
</evidence>
<keyword evidence="5 6" id="KW-0472">Membrane</keyword>
<feature type="transmembrane region" description="Helical" evidence="6">
    <location>
        <begin position="362"/>
        <end position="382"/>
    </location>
</feature>